<dbReference type="KEGG" id="ccun:CCUN_0288"/>
<gene>
    <name evidence="1" type="ORF">CCUN_0288</name>
</gene>
<name>A0A1W6BV16_9BACT</name>
<dbReference type="Proteomes" id="UP000192902">
    <property type="component" value="Chromosome"/>
</dbReference>
<reference evidence="1 2" key="1">
    <citation type="submission" date="2017-04" db="EMBL/GenBank/DDBJ databases">
        <title>Complete genome sequence of the Campylobacter cuniculorum type strain LMG24588.</title>
        <authorList>
            <person name="Miller W.G."/>
            <person name="Yee E."/>
            <person name="Revez J."/>
            <person name="Bono J.L."/>
            <person name="Rossi M."/>
        </authorList>
    </citation>
    <scope>NUCLEOTIDE SEQUENCE [LARGE SCALE GENOMIC DNA]</scope>
    <source>
        <strain evidence="1 2">LMG 24588</strain>
    </source>
</reference>
<dbReference type="RefSeq" id="WP_027305286.1">
    <property type="nucleotide sequence ID" value="NZ_CP020867.1"/>
</dbReference>
<proteinExistence type="predicted"/>
<evidence type="ECO:0000313" key="1">
    <source>
        <dbReference type="EMBL" id="ARJ55943.1"/>
    </source>
</evidence>
<dbReference type="AlphaFoldDB" id="A0A1W6BV16"/>
<protein>
    <submittedName>
        <fullName evidence="1">Uncharacterized protein</fullName>
    </submittedName>
</protein>
<organism evidence="1 2">
    <name type="scientific">Campylobacter cuniculorum DSM 23162 = LMG 24588</name>
    <dbReference type="NCBI Taxonomy" id="1121267"/>
    <lineage>
        <taxon>Bacteria</taxon>
        <taxon>Pseudomonadati</taxon>
        <taxon>Campylobacterota</taxon>
        <taxon>Epsilonproteobacteria</taxon>
        <taxon>Campylobacterales</taxon>
        <taxon>Campylobacteraceae</taxon>
        <taxon>Campylobacter</taxon>
    </lineage>
</organism>
<sequence length="100" mass="12081">MHYKKSHRNKIVSPSFYLDFRLLKELKNASELENISQAQLVECALRFYSGEDYERARKKSFKTKKKVFTPKSRVKKAYKKCKDEYFKQKCLFDSEFECVF</sequence>
<dbReference type="STRING" id="1121267.CCUN_0288"/>
<evidence type="ECO:0000313" key="2">
    <source>
        <dbReference type="Proteomes" id="UP000192902"/>
    </source>
</evidence>
<dbReference type="EMBL" id="CP020867">
    <property type="protein sequence ID" value="ARJ55943.1"/>
    <property type="molecule type" value="Genomic_DNA"/>
</dbReference>
<accession>A0A1W6BV16</accession>